<comment type="caution">
    <text evidence="4">The sequence shown here is derived from an EMBL/GenBank/DDBJ whole genome shotgun (WGS) entry which is preliminary data.</text>
</comment>
<protein>
    <submittedName>
        <fullName evidence="4">Ribose transport system substrate-binding protein</fullName>
    </submittedName>
</protein>
<dbReference type="CDD" id="cd19997">
    <property type="entry name" value="PBP1_ABC_sugar_binding-like"/>
    <property type="match status" value="1"/>
</dbReference>
<evidence type="ECO:0000313" key="5">
    <source>
        <dbReference type="Proteomes" id="UP001244552"/>
    </source>
</evidence>
<organism evidence="4 5">
    <name type="scientific">Azospirillum picis</name>
    <dbReference type="NCBI Taxonomy" id="488438"/>
    <lineage>
        <taxon>Bacteria</taxon>
        <taxon>Pseudomonadati</taxon>
        <taxon>Pseudomonadota</taxon>
        <taxon>Alphaproteobacteria</taxon>
        <taxon>Rhodospirillales</taxon>
        <taxon>Azospirillaceae</taxon>
        <taxon>Azospirillum</taxon>
    </lineage>
</organism>
<reference evidence="4 5" key="1">
    <citation type="submission" date="2023-07" db="EMBL/GenBank/DDBJ databases">
        <title>Genomic Encyclopedia of Type Strains, Phase IV (KMG-IV): sequencing the most valuable type-strain genomes for metagenomic binning, comparative biology and taxonomic classification.</title>
        <authorList>
            <person name="Goeker M."/>
        </authorList>
    </citation>
    <scope>NUCLEOTIDE SEQUENCE [LARGE SCALE GENOMIC DNA]</scope>
    <source>
        <strain evidence="4 5">DSM 19922</strain>
    </source>
</reference>
<dbReference type="RefSeq" id="WP_246513597.1">
    <property type="nucleotide sequence ID" value="NZ_JAGINO010000026.1"/>
</dbReference>
<dbReference type="Gene3D" id="3.40.50.2300">
    <property type="match status" value="2"/>
</dbReference>
<dbReference type="PANTHER" id="PTHR30036">
    <property type="entry name" value="D-XYLOSE-BINDING PERIPLASMIC PROTEIN"/>
    <property type="match status" value="1"/>
</dbReference>
<evidence type="ECO:0000256" key="2">
    <source>
        <dbReference type="ARBA" id="ARBA00007639"/>
    </source>
</evidence>
<keyword evidence="5" id="KW-1185">Reference proteome</keyword>
<sequence length="372" mass="39178">MMERRLTGTASRPGLTPPLTSRLMVALPVAAASLAGALLSAMPEALAASDKPVIALSNSYYGNTWRRQMVESFEAAATQAKQEGKIADFIVANGDGSTNQQMSQMGDLILRKVDVIAIDAASETALNGVIQKACKAGITVVAFDSLVSAPCAYTLGFDFRKYQADMATEIAKRLNGRGNVIIVRGVKGSAPDNEMYGGQMEALKNFPDIKVVATVYGQATTATAQSAVANVLPSLPKVDAVIGQGGGDDFGIAQAFEQYGGDYEKKPPIISGGGSSNFIQWWATQKEKSGYSTISMNSAPGIGSAAFWLAYEIAKGAKPAKALTMPVTVVDETNLNDFRSIPSGTIVSPTYSQDWVKKTLLGPGDQTQAQAK</sequence>
<comment type="subcellular location">
    <subcellularLocation>
        <location evidence="1">Periplasm</location>
    </subcellularLocation>
</comment>
<dbReference type="InterPro" id="IPR028082">
    <property type="entry name" value="Peripla_BP_I"/>
</dbReference>
<dbReference type="EMBL" id="JAUSVU010000025">
    <property type="protein sequence ID" value="MDQ0536333.1"/>
    <property type="molecule type" value="Genomic_DNA"/>
</dbReference>
<proteinExistence type="inferred from homology"/>
<dbReference type="Proteomes" id="UP001244552">
    <property type="component" value="Unassembled WGS sequence"/>
</dbReference>
<dbReference type="SUPFAM" id="SSF53822">
    <property type="entry name" value="Periplasmic binding protein-like I"/>
    <property type="match status" value="1"/>
</dbReference>
<dbReference type="InterPro" id="IPR025997">
    <property type="entry name" value="SBP_2_dom"/>
</dbReference>
<feature type="domain" description="Periplasmic binding protein" evidence="3">
    <location>
        <begin position="54"/>
        <end position="317"/>
    </location>
</feature>
<name>A0ABU0MS68_9PROT</name>
<dbReference type="InterPro" id="IPR050555">
    <property type="entry name" value="Bact_Solute-Bind_Prot2"/>
</dbReference>
<evidence type="ECO:0000259" key="3">
    <source>
        <dbReference type="Pfam" id="PF13407"/>
    </source>
</evidence>
<evidence type="ECO:0000256" key="1">
    <source>
        <dbReference type="ARBA" id="ARBA00004418"/>
    </source>
</evidence>
<evidence type="ECO:0000313" key="4">
    <source>
        <dbReference type="EMBL" id="MDQ0536333.1"/>
    </source>
</evidence>
<dbReference type="Pfam" id="PF13407">
    <property type="entry name" value="Peripla_BP_4"/>
    <property type="match status" value="1"/>
</dbReference>
<gene>
    <name evidence="4" type="ORF">QO018_005229</name>
</gene>
<comment type="similarity">
    <text evidence="2">Belongs to the bacterial solute-binding protein 2 family.</text>
</comment>
<accession>A0ABU0MS68</accession>